<dbReference type="EMBL" id="GBRH01173898">
    <property type="protein sequence ID" value="JAE23998.1"/>
    <property type="molecule type" value="Transcribed_RNA"/>
</dbReference>
<dbReference type="AlphaFoldDB" id="A0A0A9GTV9"/>
<accession>A0A0A9GTV9</accession>
<protein>
    <submittedName>
        <fullName evidence="1">Uncharacterized protein</fullName>
    </submittedName>
</protein>
<evidence type="ECO:0000313" key="1">
    <source>
        <dbReference type="EMBL" id="JAE23998.1"/>
    </source>
</evidence>
<name>A0A0A9GTV9_ARUDO</name>
<reference evidence="1" key="1">
    <citation type="submission" date="2014-09" db="EMBL/GenBank/DDBJ databases">
        <authorList>
            <person name="Magalhaes I.L.F."/>
            <person name="Oliveira U."/>
            <person name="Santos F.R."/>
            <person name="Vidigal T.H.D.A."/>
            <person name="Brescovit A.D."/>
            <person name="Santos A.J."/>
        </authorList>
    </citation>
    <scope>NUCLEOTIDE SEQUENCE</scope>
    <source>
        <tissue evidence="1">Shoot tissue taken approximately 20 cm above the soil surface</tissue>
    </source>
</reference>
<proteinExistence type="predicted"/>
<reference evidence="1" key="2">
    <citation type="journal article" date="2015" name="Data Brief">
        <title>Shoot transcriptome of the giant reed, Arundo donax.</title>
        <authorList>
            <person name="Barrero R.A."/>
            <person name="Guerrero F.D."/>
            <person name="Moolhuijzen P."/>
            <person name="Goolsby J.A."/>
            <person name="Tidwell J."/>
            <person name="Bellgard S.E."/>
            <person name="Bellgard M.I."/>
        </authorList>
    </citation>
    <scope>NUCLEOTIDE SEQUENCE</scope>
    <source>
        <tissue evidence="1">Shoot tissue taken approximately 20 cm above the soil surface</tissue>
    </source>
</reference>
<sequence length="39" mass="4508">MASSFCCLKRRQEHHICQASLSPHRRYQGLIVLVLPCLL</sequence>
<organism evidence="1">
    <name type="scientific">Arundo donax</name>
    <name type="common">Giant reed</name>
    <name type="synonym">Donax arundinaceus</name>
    <dbReference type="NCBI Taxonomy" id="35708"/>
    <lineage>
        <taxon>Eukaryota</taxon>
        <taxon>Viridiplantae</taxon>
        <taxon>Streptophyta</taxon>
        <taxon>Embryophyta</taxon>
        <taxon>Tracheophyta</taxon>
        <taxon>Spermatophyta</taxon>
        <taxon>Magnoliopsida</taxon>
        <taxon>Liliopsida</taxon>
        <taxon>Poales</taxon>
        <taxon>Poaceae</taxon>
        <taxon>PACMAD clade</taxon>
        <taxon>Arundinoideae</taxon>
        <taxon>Arundineae</taxon>
        <taxon>Arundo</taxon>
    </lineage>
</organism>